<sequence length="334" mass="36648">MDEVDTRIVYALQLDPRVSFARVAAELGVAEQTVARRYRRLRRDGVVRVIGAVDPRAVGENDWIIRVRCRPDGAMQVAEALARRDDAAWVSIAAAGAEVMFSLHPRTQQDRDDLLVQRLQRTAPVHDIAAAMVLHRFVGPDVTDWRGRQFIGREKGATATVHAESDLQLRDEDDALLELLARDGRASYSVLARATGMSIGRVARRISALQAAGILYFDLDIAPAAWGSSLSAFLWLRVAPAQLAAVGRAIAEHDETTYAAAVTGPFNLFAVLTAGTADDLYHYVTTEMATLDGVHSFELTPVLERLKQAGTRTVGGRLIHPTPSPPRARTSRRR</sequence>
<dbReference type="Pfam" id="PF13412">
    <property type="entry name" value="HTH_24"/>
    <property type="match status" value="1"/>
</dbReference>
<dbReference type="RefSeq" id="WP_218472101.1">
    <property type="nucleotide sequence ID" value="NZ_BAABJN010000012.1"/>
</dbReference>
<evidence type="ECO:0000256" key="2">
    <source>
        <dbReference type="ARBA" id="ARBA00023125"/>
    </source>
</evidence>
<keyword evidence="1" id="KW-0805">Transcription regulation</keyword>
<evidence type="ECO:0000256" key="4">
    <source>
        <dbReference type="SAM" id="MobiDB-lite"/>
    </source>
</evidence>
<dbReference type="Pfam" id="PF01037">
    <property type="entry name" value="AsnC_trans_reg"/>
    <property type="match status" value="1"/>
</dbReference>
<evidence type="ECO:0000313" key="7">
    <source>
        <dbReference type="Proteomes" id="UP000694257"/>
    </source>
</evidence>
<evidence type="ECO:0000256" key="3">
    <source>
        <dbReference type="ARBA" id="ARBA00023163"/>
    </source>
</evidence>
<dbReference type="Pfam" id="PF13404">
    <property type="entry name" value="HTH_AsnC-type"/>
    <property type="match status" value="1"/>
</dbReference>
<protein>
    <submittedName>
        <fullName evidence="6">Lrp/AsnC family transcriptional regulator</fullName>
    </submittedName>
</protein>
<keyword evidence="7" id="KW-1185">Reference proteome</keyword>
<reference evidence="6 7" key="1">
    <citation type="submission" date="2021-07" db="EMBL/GenBank/DDBJ databases">
        <title>Whole Genome Sequence of Nocardia Iowensis.</title>
        <authorList>
            <person name="Lamm A."/>
            <person name="Collins-Fairclough A.M."/>
            <person name="Bunk B."/>
            <person name="Sproer C."/>
        </authorList>
    </citation>
    <scope>NUCLEOTIDE SEQUENCE [LARGE SCALE GENOMIC DNA]</scope>
    <source>
        <strain evidence="6 7">NRRL 5646</strain>
    </source>
</reference>
<feature type="domain" description="HTH asnC-type" evidence="5">
    <location>
        <begin position="1"/>
        <end position="61"/>
    </location>
</feature>
<dbReference type="InterPro" id="IPR019888">
    <property type="entry name" value="Tscrpt_reg_AsnC-like"/>
</dbReference>
<dbReference type="PROSITE" id="PS50956">
    <property type="entry name" value="HTH_ASNC_2"/>
    <property type="match status" value="1"/>
</dbReference>
<dbReference type="InterPro" id="IPR019887">
    <property type="entry name" value="Tscrpt_reg_AsnC/Lrp_C"/>
</dbReference>
<evidence type="ECO:0000259" key="5">
    <source>
        <dbReference type="PROSITE" id="PS50956"/>
    </source>
</evidence>
<organism evidence="6 7">
    <name type="scientific">Nocardia iowensis</name>
    <dbReference type="NCBI Taxonomy" id="204891"/>
    <lineage>
        <taxon>Bacteria</taxon>
        <taxon>Bacillati</taxon>
        <taxon>Actinomycetota</taxon>
        <taxon>Actinomycetes</taxon>
        <taxon>Mycobacteriales</taxon>
        <taxon>Nocardiaceae</taxon>
        <taxon>Nocardia</taxon>
    </lineage>
</organism>
<gene>
    <name evidence="6" type="ORF">KV110_38985</name>
</gene>
<name>A0ABX8RS29_NOCIO</name>
<feature type="region of interest" description="Disordered" evidence="4">
    <location>
        <begin position="314"/>
        <end position="334"/>
    </location>
</feature>
<dbReference type="PANTHER" id="PTHR30154">
    <property type="entry name" value="LEUCINE-RESPONSIVE REGULATORY PROTEIN"/>
    <property type="match status" value="1"/>
</dbReference>
<keyword evidence="2" id="KW-0238">DNA-binding</keyword>
<dbReference type="PANTHER" id="PTHR30154:SF34">
    <property type="entry name" value="TRANSCRIPTIONAL REGULATOR AZLB"/>
    <property type="match status" value="1"/>
</dbReference>
<evidence type="ECO:0000256" key="1">
    <source>
        <dbReference type="ARBA" id="ARBA00023015"/>
    </source>
</evidence>
<accession>A0ABX8RS29</accession>
<dbReference type="Proteomes" id="UP000694257">
    <property type="component" value="Chromosome"/>
</dbReference>
<dbReference type="EMBL" id="CP078145">
    <property type="protein sequence ID" value="QXN91245.1"/>
    <property type="molecule type" value="Genomic_DNA"/>
</dbReference>
<evidence type="ECO:0000313" key="6">
    <source>
        <dbReference type="EMBL" id="QXN91245.1"/>
    </source>
</evidence>
<dbReference type="InterPro" id="IPR000485">
    <property type="entry name" value="AsnC-type_HTH_dom"/>
</dbReference>
<proteinExistence type="predicted"/>
<keyword evidence="3" id="KW-0804">Transcription</keyword>
<dbReference type="SMART" id="SM00344">
    <property type="entry name" value="HTH_ASNC"/>
    <property type="match status" value="2"/>
</dbReference>